<proteinExistence type="predicted"/>
<keyword evidence="1" id="KW-0472">Membrane</keyword>
<evidence type="ECO:0000313" key="5">
    <source>
        <dbReference type="Proteomes" id="UP000286482"/>
    </source>
</evidence>
<keyword evidence="2" id="KW-0732">Signal</keyword>
<keyword evidence="1" id="KW-0812">Transmembrane</keyword>
<keyword evidence="5" id="KW-1185">Reference proteome</keyword>
<gene>
    <name evidence="4" type="ORF">DBZ36_13435</name>
</gene>
<keyword evidence="1" id="KW-1133">Transmembrane helix</keyword>
<dbReference type="Proteomes" id="UP000286482">
    <property type="component" value="Unassembled WGS sequence"/>
</dbReference>
<dbReference type="GO" id="GO:0008081">
    <property type="term" value="F:phosphoric diester hydrolase activity"/>
    <property type="evidence" value="ECO:0007669"/>
    <property type="project" value="UniProtKB-ARBA"/>
</dbReference>
<dbReference type="PANTHER" id="PTHR45228">
    <property type="entry name" value="CYCLIC DI-GMP PHOSPHODIESTERASE TM_0186-RELATED"/>
    <property type="match status" value="1"/>
</dbReference>
<accession>A0A420E9U9</accession>
<dbReference type="SUPFAM" id="SSF109604">
    <property type="entry name" value="HD-domain/PDEase-like"/>
    <property type="match status" value="1"/>
</dbReference>
<dbReference type="RefSeq" id="WP_120355470.1">
    <property type="nucleotide sequence ID" value="NZ_RAQO01000007.1"/>
</dbReference>
<dbReference type="OrthoDB" id="6210373at2"/>
<feature type="signal peptide" evidence="2">
    <location>
        <begin position="1"/>
        <end position="25"/>
    </location>
</feature>
<comment type="caution">
    <text evidence="4">The sequence shown here is derived from an EMBL/GenBank/DDBJ whole genome shotgun (WGS) entry which is preliminary data.</text>
</comment>
<evidence type="ECO:0000256" key="1">
    <source>
        <dbReference type="SAM" id="Phobius"/>
    </source>
</evidence>
<evidence type="ECO:0000259" key="3">
    <source>
        <dbReference type="PROSITE" id="PS51832"/>
    </source>
</evidence>
<feature type="transmembrane region" description="Helical" evidence="1">
    <location>
        <begin position="338"/>
        <end position="362"/>
    </location>
</feature>
<evidence type="ECO:0000313" key="4">
    <source>
        <dbReference type="EMBL" id="RKF17445.1"/>
    </source>
</evidence>
<evidence type="ECO:0000256" key="2">
    <source>
        <dbReference type="SAM" id="SignalP"/>
    </source>
</evidence>
<dbReference type="AlphaFoldDB" id="A0A420E9U9"/>
<dbReference type="PROSITE" id="PS51832">
    <property type="entry name" value="HD_GYP"/>
    <property type="match status" value="1"/>
</dbReference>
<organism evidence="4 5">
    <name type="scientific">Alginatibacterium sediminis</name>
    <dbReference type="NCBI Taxonomy" id="2164068"/>
    <lineage>
        <taxon>Bacteria</taxon>
        <taxon>Pseudomonadati</taxon>
        <taxon>Pseudomonadota</taxon>
        <taxon>Gammaproteobacteria</taxon>
        <taxon>Alteromonadales</taxon>
        <taxon>Alteromonadaceae</taxon>
        <taxon>Alginatibacterium</taxon>
    </lineage>
</organism>
<dbReference type="InterPro" id="IPR052020">
    <property type="entry name" value="Cyclic_di-GMP/3'3'-cGAMP_PDE"/>
</dbReference>
<sequence length="583" mass="66379">MLIKALKSFCMGLVMLVCQVIEASAVENHVLVLHSYNAGYEWTQELQNGISDAIQSADRPIHLSVEYIDSKRVNSPEYFARLQDYLSTKYQNYQIDGLLITDDYALRFLNQLNLNNFKNLPTVAAGINDFKASLHTTTSKGTILYERDYIKQNLQLIVKLRPAIKRLYYVADNSLSSNVLRKSFLEEFSHYPNIELIEVRDQDLQETSHLLSSIDEKDAVLLTHFNTEIKNNIYHGYTKTAEVISLASKAPVFVMWGFYLKGDVLGGYVNRSYMLGQQMITILSKQLPNPVRVTLQSENLNPSVFQFGALQKFGISQELLPSDALILNKPVSFFTRNFALILISGSIISVLLLIIVLLGFVLKRKKEIIKKDKKILTLQGQTMRVQKSLIHVLGESIETRSGETGNHVRRVAKLSVLLAKYAGLSHRERDILETISPMHDVGKIGIPEVILSKTTKLSSNEWTLMQNHCRIGYKLLYGNEGDIMRLAAIIALEHHEYWNGCGYPDGKSGEGIHIYSRITAIADVFDALLSKRCYKESWPIQDVVEYFRSGSGQQFDPKLSQYLLENIEQFVAIRHQYPDEHYR</sequence>
<dbReference type="SMART" id="SM00471">
    <property type="entry name" value="HDc"/>
    <property type="match status" value="1"/>
</dbReference>
<protein>
    <submittedName>
        <fullName evidence="4">HD domain-containing protein</fullName>
    </submittedName>
</protein>
<dbReference type="CDD" id="cd00077">
    <property type="entry name" value="HDc"/>
    <property type="match status" value="1"/>
</dbReference>
<dbReference type="InterPro" id="IPR003607">
    <property type="entry name" value="HD/PDEase_dom"/>
</dbReference>
<dbReference type="PANTHER" id="PTHR45228:SF9">
    <property type="entry name" value="3'3'-CGAMP-SPECIFIC PHOSPHODIESTERASE 2"/>
    <property type="match status" value="1"/>
</dbReference>
<dbReference type="Pfam" id="PF13487">
    <property type="entry name" value="HD_5"/>
    <property type="match status" value="1"/>
</dbReference>
<feature type="domain" description="HD-GYP" evidence="3">
    <location>
        <begin position="382"/>
        <end position="579"/>
    </location>
</feature>
<dbReference type="Gene3D" id="1.10.3210.10">
    <property type="entry name" value="Hypothetical protein af1432"/>
    <property type="match status" value="1"/>
</dbReference>
<feature type="chain" id="PRO_5019251420" evidence="2">
    <location>
        <begin position="26"/>
        <end position="583"/>
    </location>
</feature>
<name>A0A420E9U9_9ALTE</name>
<dbReference type="EMBL" id="RAQO01000007">
    <property type="protein sequence ID" value="RKF17445.1"/>
    <property type="molecule type" value="Genomic_DNA"/>
</dbReference>
<reference evidence="4 5" key="1">
    <citation type="submission" date="2018-09" db="EMBL/GenBank/DDBJ databases">
        <authorList>
            <person name="Wang Z."/>
        </authorList>
    </citation>
    <scope>NUCLEOTIDE SEQUENCE [LARGE SCALE GENOMIC DNA]</scope>
    <source>
        <strain evidence="4 5">ALS 81</strain>
    </source>
</reference>
<dbReference type="InterPro" id="IPR037522">
    <property type="entry name" value="HD_GYP_dom"/>
</dbReference>